<dbReference type="KEGG" id="abe:ARB_04147"/>
<dbReference type="GeneID" id="9524376"/>
<organism evidence="9 10">
    <name type="scientific">Arthroderma benhamiae (strain ATCC MYA-4681 / CBS 112371)</name>
    <name type="common">Trichophyton mentagrophytes</name>
    <dbReference type="NCBI Taxonomy" id="663331"/>
    <lineage>
        <taxon>Eukaryota</taxon>
        <taxon>Fungi</taxon>
        <taxon>Dikarya</taxon>
        <taxon>Ascomycota</taxon>
        <taxon>Pezizomycotina</taxon>
        <taxon>Eurotiomycetes</taxon>
        <taxon>Eurotiomycetidae</taxon>
        <taxon>Onygenales</taxon>
        <taxon>Arthrodermataceae</taxon>
        <taxon>Trichophyton</taxon>
    </lineage>
</organism>
<dbReference type="EMBL" id="ABSU01000001">
    <property type="protein sequence ID" value="EFE36624.1"/>
    <property type="molecule type" value="Genomic_DNA"/>
</dbReference>
<dbReference type="Gene3D" id="1.20.1050.10">
    <property type="match status" value="1"/>
</dbReference>
<dbReference type="InterPro" id="IPR036282">
    <property type="entry name" value="Glutathione-S-Trfase_C_sf"/>
</dbReference>
<dbReference type="Pfam" id="PF00647">
    <property type="entry name" value="EF1G"/>
    <property type="match status" value="1"/>
</dbReference>
<dbReference type="SFLD" id="SFLDS00019">
    <property type="entry name" value="Glutathione_Transferase_(cytos"/>
    <property type="match status" value="1"/>
</dbReference>
<dbReference type="Pfam" id="PF00043">
    <property type="entry name" value="GST_C"/>
    <property type="match status" value="1"/>
</dbReference>
<dbReference type="Gene3D" id="3.30.70.1010">
    <property type="entry name" value="Translation elongation factor EF1B, gamma chain, conserved domain"/>
    <property type="match status" value="1"/>
</dbReference>
<dbReference type="SMART" id="SM01183">
    <property type="entry name" value="EF1G"/>
    <property type="match status" value="1"/>
</dbReference>
<feature type="domain" description="GST C-terminal" evidence="8">
    <location>
        <begin position="94"/>
        <end position="234"/>
    </location>
</feature>
<dbReference type="InterPro" id="IPR004046">
    <property type="entry name" value="GST_C"/>
</dbReference>
<evidence type="ECO:0000313" key="9">
    <source>
        <dbReference type="EMBL" id="EFE36624.1"/>
    </source>
</evidence>
<dbReference type="eggNOG" id="KOG1627">
    <property type="taxonomic scope" value="Eukaryota"/>
</dbReference>
<dbReference type="CDD" id="cd03044">
    <property type="entry name" value="GST_N_EF1Bgamma"/>
    <property type="match status" value="1"/>
</dbReference>
<dbReference type="SUPFAM" id="SSF52833">
    <property type="entry name" value="Thioredoxin-like"/>
    <property type="match status" value="1"/>
</dbReference>
<dbReference type="OMA" id="TQYFSWT"/>
<dbReference type="SFLD" id="SFLDG00358">
    <property type="entry name" value="Main_(cytGST)"/>
    <property type="match status" value="1"/>
</dbReference>
<dbReference type="PROSITE" id="PS50404">
    <property type="entry name" value="GST_NTER"/>
    <property type="match status" value="1"/>
</dbReference>
<dbReference type="AlphaFoldDB" id="D4AIQ1"/>
<dbReference type="STRING" id="663331.D4AIQ1"/>
<dbReference type="RefSeq" id="XP_003017269.1">
    <property type="nucleotide sequence ID" value="XM_003017223.1"/>
</dbReference>
<dbReference type="InterPro" id="IPR036433">
    <property type="entry name" value="EF1B_G_C_sf"/>
</dbReference>
<dbReference type="InterPro" id="IPR001662">
    <property type="entry name" value="EF1B_G_C"/>
</dbReference>
<protein>
    <submittedName>
        <fullName evidence="9">Glutathione S-transferase, putative</fullName>
    </submittedName>
</protein>
<evidence type="ECO:0000259" key="8">
    <source>
        <dbReference type="PROSITE" id="PS50405"/>
    </source>
</evidence>
<reference evidence="10" key="1">
    <citation type="journal article" date="2011" name="Genome Biol.">
        <title>Comparative and functional genomics provide insights into the pathogenicity of dermatophytic fungi.</title>
        <authorList>
            <person name="Burmester A."/>
            <person name="Shelest E."/>
            <person name="Gloeckner G."/>
            <person name="Heddergott C."/>
            <person name="Schindler S."/>
            <person name="Staib P."/>
            <person name="Heidel A."/>
            <person name="Felder M."/>
            <person name="Petzold A."/>
            <person name="Szafranski K."/>
            <person name="Feuermann M."/>
            <person name="Pedruzzi I."/>
            <person name="Priebe S."/>
            <person name="Groth M."/>
            <person name="Winkler R."/>
            <person name="Li W."/>
            <person name="Kniemeyer O."/>
            <person name="Schroeckh V."/>
            <person name="Hertweck C."/>
            <person name="Hube B."/>
            <person name="White T.C."/>
            <person name="Platzer M."/>
            <person name="Guthke R."/>
            <person name="Heitman J."/>
            <person name="Woestemeyer J."/>
            <person name="Zipfel P.F."/>
            <person name="Monod M."/>
            <person name="Brakhage A.A."/>
        </authorList>
    </citation>
    <scope>NUCLEOTIDE SEQUENCE [LARGE SCALE GENOMIC DNA]</scope>
    <source>
        <strain evidence="10">ATCC MYA-4681 / CBS 112371</strain>
    </source>
</reference>
<dbReference type="InterPro" id="IPR050802">
    <property type="entry name" value="EF-GSTs"/>
</dbReference>
<evidence type="ECO:0000256" key="2">
    <source>
        <dbReference type="ARBA" id="ARBA00022768"/>
    </source>
</evidence>
<sequence>MSFGKIYGVIDNPRVSACRIVAKANDLDLELVEAIPGATTAEFQKINPLAKVPVFLGANGFLLTESTAIAVFLIPGLIMLFASQNEKTTLLGKTKQDYASILRWMCFANSEIVPNVGAWFRPILGKEPYNKKAVEEASARALKAFDVLEQHLTSNTFLVGERITLADLFTASLCYRGFQYVLGKEWRLSNPATTRWYETIVNQSVFKAVVSEPPFVEEPLKNVPPKKEEAAKPAPAPKVAAAAAAAPAEEEEKPAPKAKHPLEALPKPTMILDDWKRKYSNEDTRSVAMPWFWENYNPEDYSLWKVDYKYNDELKMTFMSNNLIGGFFNRLEGSRKYIFGAASVYGKTNDSVIQGAFVIRGQDYVPAFDVAPDIDSYTFTKLDASKPEDKAFVEDQWAQDKSITVNGKEYECTEGKVCK</sequence>
<dbReference type="GO" id="GO:0005737">
    <property type="term" value="C:cytoplasm"/>
    <property type="evidence" value="ECO:0007669"/>
    <property type="project" value="TreeGrafter"/>
</dbReference>
<evidence type="ECO:0000256" key="5">
    <source>
        <dbReference type="SAM" id="MobiDB-lite"/>
    </source>
</evidence>
<name>D4AIQ1_ARTBC</name>
<comment type="similarity">
    <text evidence="1">Belongs to the GST superfamily.</text>
</comment>
<dbReference type="Gene3D" id="3.40.30.10">
    <property type="entry name" value="Glutaredoxin"/>
    <property type="match status" value="1"/>
</dbReference>
<dbReference type="InterPro" id="IPR004045">
    <property type="entry name" value="Glutathione_S-Trfase_N"/>
</dbReference>
<dbReference type="PANTHER" id="PTHR43986:SF1">
    <property type="entry name" value="ELONGATION FACTOR 1-GAMMA"/>
    <property type="match status" value="1"/>
</dbReference>
<proteinExistence type="inferred from homology"/>
<dbReference type="Proteomes" id="UP000008866">
    <property type="component" value="Unassembled WGS sequence"/>
</dbReference>
<evidence type="ECO:0000256" key="3">
    <source>
        <dbReference type="ARBA" id="ARBA00022917"/>
    </source>
</evidence>
<evidence type="ECO:0000259" key="7">
    <source>
        <dbReference type="PROSITE" id="PS50404"/>
    </source>
</evidence>
<keyword evidence="9" id="KW-0808">Transferase</keyword>
<gene>
    <name evidence="9" type="ORF">ARB_04147</name>
</gene>
<dbReference type="InterPro" id="IPR040079">
    <property type="entry name" value="Glutathione_S-Trfase"/>
</dbReference>
<dbReference type="GO" id="GO:0003746">
    <property type="term" value="F:translation elongation factor activity"/>
    <property type="evidence" value="ECO:0007669"/>
    <property type="project" value="UniProtKB-UniRule"/>
</dbReference>
<dbReference type="SUPFAM" id="SSF89942">
    <property type="entry name" value="eEF1-gamma domain"/>
    <property type="match status" value="1"/>
</dbReference>
<dbReference type="FunFam" id="3.30.70.1010:FF:000001">
    <property type="entry name" value="Elongation factor 1-gamma 1"/>
    <property type="match status" value="1"/>
</dbReference>
<keyword evidence="2 4" id="KW-0251">Elongation factor</keyword>
<feature type="region of interest" description="Disordered" evidence="5">
    <location>
        <begin position="220"/>
        <end position="260"/>
    </location>
</feature>
<dbReference type="FunFam" id="3.40.30.10:FF:000142">
    <property type="entry name" value="Elongation factor 1 gamma"/>
    <property type="match status" value="1"/>
</dbReference>
<dbReference type="FunFam" id="1.20.1050.10:FF:000006">
    <property type="entry name" value="Elongation factor 1 gamma"/>
    <property type="match status" value="1"/>
</dbReference>
<keyword evidence="10" id="KW-1185">Reference proteome</keyword>
<dbReference type="CDD" id="cd03181">
    <property type="entry name" value="GST_C_EF1Bgamma_like"/>
    <property type="match status" value="1"/>
</dbReference>
<keyword evidence="3 4" id="KW-0648">Protein biosynthesis</keyword>
<evidence type="ECO:0000313" key="10">
    <source>
        <dbReference type="Proteomes" id="UP000008866"/>
    </source>
</evidence>
<dbReference type="GO" id="GO:0016740">
    <property type="term" value="F:transferase activity"/>
    <property type="evidence" value="ECO:0007669"/>
    <property type="project" value="UniProtKB-KW"/>
</dbReference>
<feature type="compositionally biased region" description="Low complexity" evidence="5">
    <location>
        <begin position="237"/>
        <end position="247"/>
    </location>
</feature>
<dbReference type="SUPFAM" id="SSF47616">
    <property type="entry name" value="GST C-terminal domain-like"/>
    <property type="match status" value="1"/>
</dbReference>
<evidence type="ECO:0000259" key="6">
    <source>
        <dbReference type="PROSITE" id="PS50040"/>
    </source>
</evidence>
<dbReference type="PANTHER" id="PTHR43986">
    <property type="entry name" value="ELONGATION FACTOR 1-GAMMA"/>
    <property type="match status" value="1"/>
</dbReference>
<dbReference type="HOGENOM" id="CLU_011226_3_0_1"/>
<accession>D4AIQ1</accession>
<comment type="caution">
    <text evidence="9">The sequence shown here is derived from an EMBL/GenBank/DDBJ whole genome shotgun (WGS) entry which is preliminary data.</text>
</comment>
<evidence type="ECO:0000256" key="1">
    <source>
        <dbReference type="ARBA" id="ARBA00007409"/>
    </source>
</evidence>
<dbReference type="PROSITE" id="PS50405">
    <property type="entry name" value="GST_CTER"/>
    <property type="match status" value="1"/>
</dbReference>
<dbReference type="eggNOG" id="KOG0867">
    <property type="taxonomic scope" value="Eukaryota"/>
</dbReference>
<dbReference type="InterPro" id="IPR010987">
    <property type="entry name" value="Glutathione-S-Trfase_C-like"/>
</dbReference>
<feature type="domain" description="GST N-terminal" evidence="7">
    <location>
        <begin position="2"/>
        <end position="81"/>
    </location>
</feature>
<dbReference type="PROSITE" id="PS50040">
    <property type="entry name" value="EF1G_C"/>
    <property type="match status" value="1"/>
</dbReference>
<dbReference type="InterPro" id="IPR036249">
    <property type="entry name" value="Thioredoxin-like_sf"/>
</dbReference>
<evidence type="ECO:0000256" key="4">
    <source>
        <dbReference type="PROSITE-ProRule" id="PRU00519"/>
    </source>
</evidence>
<dbReference type="Pfam" id="PF02798">
    <property type="entry name" value="GST_N"/>
    <property type="match status" value="1"/>
</dbReference>
<dbReference type="GO" id="GO:0005634">
    <property type="term" value="C:nucleus"/>
    <property type="evidence" value="ECO:0007669"/>
    <property type="project" value="TreeGrafter"/>
</dbReference>
<feature type="domain" description="EF-1-gamma C-terminal" evidence="6">
    <location>
        <begin position="258"/>
        <end position="419"/>
    </location>
</feature>